<dbReference type="RefSeq" id="WP_048383518.1">
    <property type="nucleotide sequence ID" value="NZ_FNRS01000001.1"/>
</dbReference>
<dbReference type="EMBL" id="FNRS01000001">
    <property type="protein sequence ID" value="SED19960.1"/>
    <property type="molecule type" value="Genomic_DNA"/>
</dbReference>
<sequence length="298" mass="33283">MFKPEVSLSDGLPADLDWQGCTGLLLDAVRLIKLSRHLEQWTNPWVFEPLYTAAHMAGLESLSPRVVKVEGPQQAVLQQFLAEADEEWGYLLFCDGSWEALMEHLRWLTVVRMPYGQDVLLRIADPAVVHGLLDRAVEAGDPTLFGPCHQILLADGALGGWHLHTRPGPASKVRHGTRYALSAQDLEVLETVSLRNVMMVLKAHMQHYFPAYLEHVPLTGRWDRLNELVTASYARGFSSELDITLYANIHGYLGEDALNAHPDLEHLLSRGSALTPSQRVEKAAEIARCRALGLQEPF</sequence>
<dbReference type="InterPro" id="IPR025391">
    <property type="entry name" value="DUF4123"/>
</dbReference>
<protein>
    <recommendedName>
        <fullName evidence="1">DUF4123 domain-containing protein</fullName>
    </recommendedName>
</protein>
<dbReference type="STRING" id="47884.SAMN04490203_4049"/>
<feature type="domain" description="DUF4123" evidence="1">
    <location>
        <begin position="24"/>
        <end position="134"/>
    </location>
</feature>
<accession>A0A0J6GK36</accession>
<proteinExistence type="predicted"/>
<comment type="caution">
    <text evidence="2">The sequence shown here is derived from an EMBL/GenBank/DDBJ whole genome shotgun (WGS) entry which is preliminary data.</text>
</comment>
<dbReference type="Proteomes" id="UP000036395">
    <property type="component" value="Unassembled WGS sequence"/>
</dbReference>
<dbReference type="EMBL" id="JYLA01000010">
    <property type="protein sequence ID" value="KMM82693.1"/>
    <property type="molecule type" value="Genomic_DNA"/>
</dbReference>
<dbReference type="PATRIC" id="fig|47884.3.peg.38"/>
<reference evidence="3 5" key="2">
    <citation type="submission" date="2016-10" db="EMBL/GenBank/DDBJ databases">
        <authorList>
            <person name="Varghese N."/>
            <person name="Submissions S."/>
        </authorList>
    </citation>
    <scope>NUCLEOTIDE SEQUENCE [LARGE SCALE GENOMIC DNA]</scope>
    <source>
        <strain evidence="3 5">BS3652</strain>
    </source>
</reference>
<dbReference type="OrthoDB" id="6353266at2"/>
<evidence type="ECO:0000313" key="5">
    <source>
        <dbReference type="Proteomes" id="UP000183155"/>
    </source>
</evidence>
<evidence type="ECO:0000313" key="4">
    <source>
        <dbReference type="Proteomes" id="UP000036395"/>
    </source>
</evidence>
<keyword evidence="5" id="KW-1185">Reference proteome</keyword>
<evidence type="ECO:0000259" key="1">
    <source>
        <dbReference type="Pfam" id="PF13503"/>
    </source>
</evidence>
<reference evidence="2 4" key="1">
    <citation type="submission" date="2015-02" db="EMBL/GenBank/DDBJ databases">
        <title>Pseudomonas helleri sp. nov. and Pseudomonas weihenstephanensis sp. nov., isolated from raw cows milk.</title>
        <authorList>
            <person name="von Neubeck M."/>
            <person name="Huptas C."/>
            <person name="Wenning M."/>
            <person name="Scherer S."/>
        </authorList>
    </citation>
    <scope>NUCLEOTIDE SEQUENCE [LARGE SCALE GENOMIC DNA]</scope>
    <source>
        <strain evidence="2 4">DSM 21104</strain>
    </source>
</reference>
<dbReference type="Proteomes" id="UP000183155">
    <property type="component" value="Unassembled WGS sequence"/>
</dbReference>
<evidence type="ECO:0000313" key="3">
    <source>
        <dbReference type="EMBL" id="SED19960.1"/>
    </source>
</evidence>
<gene>
    <name evidence="3" type="ORF">SAMN04490203_4049</name>
    <name evidence="2" type="ORF">TU78_20625</name>
</gene>
<name>A0A0J6GK36_PSETA</name>
<organism evidence="2 4">
    <name type="scientific">Pseudomonas taetrolens</name>
    <dbReference type="NCBI Taxonomy" id="47884"/>
    <lineage>
        <taxon>Bacteria</taxon>
        <taxon>Pseudomonadati</taxon>
        <taxon>Pseudomonadota</taxon>
        <taxon>Gammaproteobacteria</taxon>
        <taxon>Pseudomonadales</taxon>
        <taxon>Pseudomonadaceae</taxon>
        <taxon>Pseudomonas</taxon>
    </lineage>
</organism>
<dbReference type="AlphaFoldDB" id="A0A0J6GK36"/>
<dbReference type="Pfam" id="PF13503">
    <property type="entry name" value="DUF4123"/>
    <property type="match status" value="1"/>
</dbReference>
<evidence type="ECO:0000313" key="2">
    <source>
        <dbReference type="EMBL" id="KMM82693.1"/>
    </source>
</evidence>